<dbReference type="AlphaFoldDB" id="A0A7W6DDW5"/>
<feature type="domain" description="Tip attachment protein J" evidence="1">
    <location>
        <begin position="230"/>
        <end position="385"/>
    </location>
</feature>
<sequence>MATVVLTTVGQLLGGPIGAAIGALAGRAFDQAVLFKPKGREGPRLTDLAVQTSSYGSQIPALFGTIRVAGTVIWATDLKESREKSGGGKGRPSVTSYAYSASFAVALSSRPIRAIRRIWADGNLLRGAAGDFKTELGAMRVHLGHEDQPVDPLIAAAQGVGETSAHRGTAYVLFEDLALGDYGNRIPSLTFEVEADEGAVSIGAVAQALTGGAVAGDGLATVAGYAASGGDARAALSPLFEAHGLSLAGDRLVADGEAVAQVGGDALVRAVNGKRREPAERRSAAADGVPVTLALGHHDAARDYQAGVQRVTRPGPGRIETGMDLPAVIGPARARQLAAQRLDAAWAGRDEMTLCCGWDALDLAPGAMVTVAGEGGSWRIEAREWEAMAVVLTLRRAAGGGAPSGEVASGGIVREVDAPHGPTILMLVDLPPLGESAASGPVIVAAASGGAGWRRASLLALSDMGEATPLGRTAPPAVMGVVDAPPGVASSLLIDRIGAMEVSLLAQDMVLADAEEAALEAGRNVAMVGRELIQFARAEAIGPARWRLSDLRRGLRGTEWAMTEPAAGDPFLLLEEDRLFSLPDALLSAPSVRIAALGIGDVEPVEAVVAIDGAAIRPPSPVHLAARDDGAGGASFSWTRRSRAGWRWIDGVDAPLVEEAERYMVELADGAGIFRRAEVAAPTWTWDAAARAEDMAAGHGGPWTFTVRQMGVRAIGRPAVMTINP</sequence>
<dbReference type="EMBL" id="JACIEB010000002">
    <property type="protein sequence ID" value="MBB3981471.1"/>
    <property type="molecule type" value="Genomic_DNA"/>
</dbReference>
<evidence type="ECO:0000259" key="1">
    <source>
        <dbReference type="Pfam" id="PF13550"/>
    </source>
</evidence>
<dbReference type="RefSeq" id="WP_183954464.1">
    <property type="nucleotide sequence ID" value="NZ_JACIEB010000002.1"/>
</dbReference>
<dbReference type="InterPro" id="IPR032876">
    <property type="entry name" value="J_dom"/>
</dbReference>
<dbReference type="Pfam" id="PF23666">
    <property type="entry name" value="Rcc01698_C"/>
    <property type="match status" value="1"/>
</dbReference>
<name>A0A7W6DDW5_9SPHN</name>
<evidence type="ECO:0000313" key="3">
    <source>
        <dbReference type="EMBL" id="MBB3981471.1"/>
    </source>
</evidence>
<evidence type="ECO:0000313" key="4">
    <source>
        <dbReference type="Proteomes" id="UP000552757"/>
    </source>
</evidence>
<evidence type="ECO:0008006" key="5">
    <source>
        <dbReference type="Google" id="ProtNLM"/>
    </source>
</evidence>
<keyword evidence="4" id="KW-1185">Reference proteome</keyword>
<gene>
    <name evidence="3" type="ORF">GGR44_001118</name>
</gene>
<comment type="caution">
    <text evidence="3">The sequence shown here is derived from an EMBL/GenBank/DDBJ whole genome shotgun (WGS) entry which is preliminary data.</text>
</comment>
<dbReference type="Proteomes" id="UP000552757">
    <property type="component" value="Unassembled WGS sequence"/>
</dbReference>
<accession>A0A7W6DDW5</accession>
<feature type="domain" description="Rcc01698-like C-terminal" evidence="2">
    <location>
        <begin position="477"/>
        <end position="571"/>
    </location>
</feature>
<organism evidence="3 4">
    <name type="scientific">Sphingobium fontiphilum</name>
    <dbReference type="NCBI Taxonomy" id="944425"/>
    <lineage>
        <taxon>Bacteria</taxon>
        <taxon>Pseudomonadati</taxon>
        <taxon>Pseudomonadota</taxon>
        <taxon>Alphaproteobacteria</taxon>
        <taxon>Sphingomonadales</taxon>
        <taxon>Sphingomonadaceae</taxon>
        <taxon>Sphingobium</taxon>
    </lineage>
</organism>
<reference evidence="3 4" key="1">
    <citation type="submission" date="2020-08" db="EMBL/GenBank/DDBJ databases">
        <title>Genomic Encyclopedia of Type Strains, Phase IV (KMG-IV): sequencing the most valuable type-strain genomes for metagenomic binning, comparative biology and taxonomic classification.</title>
        <authorList>
            <person name="Goeker M."/>
        </authorList>
    </citation>
    <scope>NUCLEOTIDE SEQUENCE [LARGE SCALE GENOMIC DNA]</scope>
    <source>
        <strain evidence="3 4">DSM 29348</strain>
    </source>
</reference>
<dbReference type="Pfam" id="PF13550">
    <property type="entry name" value="Phage-tail_3"/>
    <property type="match status" value="1"/>
</dbReference>
<proteinExistence type="predicted"/>
<dbReference type="InterPro" id="IPR056490">
    <property type="entry name" value="Rcc01698_C"/>
</dbReference>
<protein>
    <recommendedName>
        <fullName evidence="5">Tip attachment protein J domain-containing protein</fullName>
    </recommendedName>
</protein>
<evidence type="ECO:0000259" key="2">
    <source>
        <dbReference type="Pfam" id="PF23666"/>
    </source>
</evidence>